<dbReference type="InterPro" id="IPR045829">
    <property type="entry name" value="PKD_6"/>
</dbReference>
<comment type="caution">
    <text evidence="3">The sequence shown here is derived from an EMBL/GenBank/DDBJ whole genome shotgun (WGS) entry which is preliminary data.</text>
</comment>
<evidence type="ECO:0000313" key="3">
    <source>
        <dbReference type="EMBL" id="OQP52262.1"/>
    </source>
</evidence>
<sequence length="863" mass="92262">MGRQRAEWNQWLRSGNHFPKIPEIPPIPFQTTNRFRIIIVQVSIEEFFVAPIKTWMKKYLLCFAAIFLAAAGYSQLQTCPTNINFGTGDLSFWSATTGLINGPTQSYPAPNTGLTTIPEYSLSNTGIQVITSPTSDPFGFFTTVPTINGYAYKYSIMLGSSTTSRALGQTGRNPGGFIRAVTYVIDVPAGSTSDPYTMTYAYAMVLENGTHNSNEQPLFKATLSTHDSVITCASPGYYLPTFNNAAGGNGGSGTGATLDSATAKANGFTNSPVPFMNFSGTNTNGTLLYDIWTKGWTEVTFDLSPYRGQQVTLTFEADNCRPGAHFAYAYVALRNTCAGLQISGKQIACTNTTVEYSVPALAGASYDWTVPAGWTINSGANSNIINVTVGANGGKVTNHEVNGCADLRDTIDITTMPPTVAGRIMSDTTICSGTNVPLSLADEVGGVLKWVSSTDGVTWRDIASTSNKYTAQNLTASTHYAALVQNGSACSIDTSSAAFVTVDSKSVGGKVTPELSNICLNETTRPLLTLVNNIGSVLNWQSSFNSSSWGSFSPAYQNTTYQTGPITQTQYYRAVVKSGVCPADTSDMATVRFYNVPAPQATIDPQNSNICYGKSILLNATITTGTNYAWGNSVPLSPGGSGVVPSVPYSISTTATPKVTSNVVLSVTNAGCPNPLRDTFHIEVTKPIIVHAGNDTAVVINQPLQFNASVNDPNANRWTWAPPFGLNSSSISSPLGLYNEGAPAAITYVVTAETAAGCYGNDTITVKIFKTGASIFMPSGFTPNHDGRNDVIRPILAGIKQLIFFRVYNRWGQLVFSTSEVNKGWDGTINGSQQSSQNFVYMVQAIDYTGKTIVQRGNFVLVR</sequence>
<name>A0ABX3P195_9BACT</name>
<dbReference type="EMBL" id="LWBO01000004">
    <property type="protein sequence ID" value="OQP52262.1"/>
    <property type="molecule type" value="Genomic_DNA"/>
</dbReference>
<protein>
    <recommendedName>
        <fullName evidence="2">PKD-like domain-containing protein</fullName>
    </recommendedName>
</protein>
<feature type="transmembrane region" description="Helical" evidence="1">
    <location>
        <begin position="59"/>
        <end position="76"/>
    </location>
</feature>
<reference evidence="3 4" key="1">
    <citation type="submission" date="2016-04" db="EMBL/GenBank/DDBJ databases">
        <authorList>
            <person name="Chen L."/>
            <person name="Zhuang W."/>
            <person name="Wang G."/>
        </authorList>
    </citation>
    <scope>NUCLEOTIDE SEQUENCE [LARGE SCALE GENOMIC DNA]</scope>
    <source>
        <strain evidence="4">GR20</strain>
    </source>
</reference>
<proteinExistence type="predicted"/>
<dbReference type="InterPro" id="IPR026341">
    <property type="entry name" value="T9SS_type_B"/>
</dbReference>
<keyword evidence="1" id="KW-1133">Transmembrane helix</keyword>
<keyword evidence="1" id="KW-0472">Membrane</keyword>
<keyword evidence="4" id="KW-1185">Reference proteome</keyword>
<dbReference type="Pfam" id="PF13585">
    <property type="entry name" value="CHU_C"/>
    <property type="match status" value="1"/>
</dbReference>
<dbReference type="NCBIfam" id="TIGR04131">
    <property type="entry name" value="Bac_Flav_CTERM"/>
    <property type="match status" value="1"/>
</dbReference>
<organism evidence="3 4">
    <name type="scientific">Niastella koreensis</name>
    <dbReference type="NCBI Taxonomy" id="354356"/>
    <lineage>
        <taxon>Bacteria</taxon>
        <taxon>Pseudomonadati</taxon>
        <taxon>Bacteroidota</taxon>
        <taxon>Chitinophagia</taxon>
        <taxon>Chitinophagales</taxon>
        <taxon>Chitinophagaceae</taxon>
        <taxon>Niastella</taxon>
    </lineage>
</organism>
<gene>
    <name evidence="3" type="ORF">A4D02_24010</name>
</gene>
<feature type="domain" description="PKD-like" evidence="2">
    <location>
        <begin position="341"/>
        <end position="406"/>
    </location>
</feature>
<accession>A0ABX3P195</accession>
<evidence type="ECO:0000313" key="4">
    <source>
        <dbReference type="Proteomes" id="UP000192277"/>
    </source>
</evidence>
<evidence type="ECO:0000259" key="2">
    <source>
        <dbReference type="Pfam" id="PF19408"/>
    </source>
</evidence>
<dbReference type="Pfam" id="PF19408">
    <property type="entry name" value="PKD_6"/>
    <property type="match status" value="1"/>
</dbReference>
<evidence type="ECO:0000256" key="1">
    <source>
        <dbReference type="SAM" id="Phobius"/>
    </source>
</evidence>
<dbReference type="Proteomes" id="UP000192277">
    <property type="component" value="Unassembled WGS sequence"/>
</dbReference>
<keyword evidence="1" id="KW-0812">Transmembrane</keyword>